<protein>
    <submittedName>
        <fullName evidence="2">Uncharacterized protein</fullName>
    </submittedName>
</protein>
<feature type="compositionally biased region" description="Basic and acidic residues" evidence="1">
    <location>
        <begin position="32"/>
        <end position="49"/>
    </location>
</feature>
<dbReference type="EMBL" id="KQ414784">
    <property type="protein sequence ID" value="KOC61088.1"/>
    <property type="molecule type" value="Genomic_DNA"/>
</dbReference>
<organism evidence="2 3">
    <name type="scientific">Habropoda laboriosa</name>
    <dbReference type="NCBI Taxonomy" id="597456"/>
    <lineage>
        <taxon>Eukaryota</taxon>
        <taxon>Metazoa</taxon>
        <taxon>Ecdysozoa</taxon>
        <taxon>Arthropoda</taxon>
        <taxon>Hexapoda</taxon>
        <taxon>Insecta</taxon>
        <taxon>Pterygota</taxon>
        <taxon>Neoptera</taxon>
        <taxon>Endopterygota</taxon>
        <taxon>Hymenoptera</taxon>
        <taxon>Apocrita</taxon>
        <taxon>Aculeata</taxon>
        <taxon>Apoidea</taxon>
        <taxon>Anthophila</taxon>
        <taxon>Apidae</taxon>
        <taxon>Habropoda</taxon>
    </lineage>
</organism>
<evidence type="ECO:0000313" key="2">
    <source>
        <dbReference type="EMBL" id="KOC61088.1"/>
    </source>
</evidence>
<dbReference type="Proteomes" id="UP000053825">
    <property type="component" value="Unassembled WGS sequence"/>
</dbReference>
<accession>A0A0L7QR33</accession>
<reference evidence="2 3" key="1">
    <citation type="submission" date="2015-07" db="EMBL/GenBank/DDBJ databases">
        <title>The genome of Habropoda laboriosa.</title>
        <authorList>
            <person name="Pan H."/>
            <person name="Kapheim K."/>
        </authorList>
    </citation>
    <scope>NUCLEOTIDE SEQUENCE [LARGE SCALE GENOMIC DNA]</scope>
    <source>
        <strain evidence="2">0110345459</strain>
    </source>
</reference>
<proteinExistence type="predicted"/>
<gene>
    <name evidence="2" type="ORF">WH47_04354</name>
</gene>
<evidence type="ECO:0000313" key="3">
    <source>
        <dbReference type="Proteomes" id="UP000053825"/>
    </source>
</evidence>
<name>A0A0L7QR33_9HYME</name>
<sequence>MFLRDLLGHFRSSPDVHCPLIRIGCHSSTQSHQRDDGQSENPLRAHDSSASRLQLLPLAAPVSHSTLLSTIHQNRHCYRRRRQRR</sequence>
<dbReference type="AlphaFoldDB" id="A0A0L7QR33"/>
<keyword evidence="3" id="KW-1185">Reference proteome</keyword>
<evidence type="ECO:0000256" key="1">
    <source>
        <dbReference type="SAM" id="MobiDB-lite"/>
    </source>
</evidence>
<feature type="region of interest" description="Disordered" evidence="1">
    <location>
        <begin position="27"/>
        <end position="50"/>
    </location>
</feature>